<feature type="region of interest" description="Disordered" evidence="1">
    <location>
        <begin position="491"/>
        <end position="510"/>
    </location>
</feature>
<keyword evidence="3" id="KW-1185">Reference proteome</keyword>
<reference evidence="2" key="1">
    <citation type="submission" date="2021-06" db="EMBL/GenBank/DDBJ databases">
        <title>Comparative genomics, transcriptomics and evolutionary studies reveal genomic signatures of adaptation to plant cell wall in hemibiotrophic fungi.</title>
        <authorList>
            <consortium name="DOE Joint Genome Institute"/>
            <person name="Baroncelli R."/>
            <person name="Diaz J.F."/>
            <person name="Benocci T."/>
            <person name="Peng M."/>
            <person name="Battaglia E."/>
            <person name="Haridas S."/>
            <person name="Andreopoulos W."/>
            <person name="Labutti K."/>
            <person name="Pangilinan J."/>
            <person name="Floch G.L."/>
            <person name="Makela M.R."/>
            <person name="Henrissat B."/>
            <person name="Grigoriev I.V."/>
            <person name="Crouch J.A."/>
            <person name="De Vries R.P."/>
            <person name="Sukno S.A."/>
            <person name="Thon M.R."/>
        </authorList>
    </citation>
    <scope>NUCLEOTIDE SEQUENCE</scope>
    <source>
        <strain evidence="2">CBS 193.32</strain>
    </source>
</reference>
<proteinExistence type="predicted"/>
<feature type="compositionally biased region" description="Polar residues" evidence="1">
    <location>
        <begin position="491"/>
        <end position="500"/>
    </location>
</feature>
<dbReference type="EMBL" id="JAHMHR010000009">
    <property type="protein sequence ID" value="KAK1689156.1"/>
    <property type="molecule type" value="Genomic_DNA"/>
</dbReference>
<evidence type="ECO:0000313" key="2">
    <source>
        <dbReference type="EMBL" id="KAK1689156.1"/>
    </source>
</evidence>
<accession>A0AAJ0EYZ4</accession>
<evidence type="ECO:0000313" key="3">
    <source>
        <dbReference type="Proteomes" id="UP001224890"/>
    </source>
</evidence>
<feature type="region of interest" description="Disordered" evidence="1">
    <location>
        <begin position="1"/>
        <end position="25"/>
    </location>
</feature>
<name>A0AAJ0EYZ4_9PEZI</name>
<protein>
    <submittedName>
        <fullName evidence="2">Uncharacterized protein</fullName>
    </submittedName>
</protein>
<comment type="caution">
    <text evidence="2">The sequence shown here is derived from an EMBL/GenBank/DDBJ whole genome shotgun (WGS) entry which is preliminary data.</text>
</comment>
<evidence type="ECO:0000256" key="1">
    <source>
        <dbReference type="SAM" id="MobiDB-lite"/>
    </source>
</evidence>
<organism evidence="2 3">
    <name type="scientific">Colletotrichum godetiae</name>
    <dbReference type="NCBI Taxonomy" id="1209918"/>
    <lineage>
        <taxon>Eukaryota</taxon>
        <taxon>Fungi</taxon>
        <taxon>Dikarya</taxon>
        <taxon>Ascomycota</taxon>
        <taxon>Pezizomycotina</taxon>
        <taxon>Sordariomycetes</taxon>
        <taxon>Hypocreomycetidae</taxon>
        <taxon>Glomerellales</taxon>
        <taxon>Glomerellaceae</taxon>
        <taxon>Colletotrichum</taxon>
        <taxon>Colletotrichum acutatum species complex</taxon>
    </lineage>
</organism>
<feature type="compositionally biased region" description="Polar residues" evidence="1">
    <location>
        <begin position="54"/>
        <end position="64"/>
    </location>
</feature>
<feature type="region of interest" description="Disordered" evidence="1">
    <location>
        <begin position="52"/>
        <end position="71"/>
    </location>
</feature>
<gene>
    <name evidence="2" type="ORF">BDP55DRAFT_430798</name>
</gene>
<dbReference type="Proteomes" id="UP001224890">
    <property type="component" value="Unassembled WGS sequence"/>
</dbReference>
<dbReference type="AlphaFoldDB" id="A0AAJ0EYZ4"/>
<sequence>MRGSMETNGLWEQHHASRRRPLISSTSEIQGEVAEVTHPPLQPTVTEARRRNVSAMNRDSQRQTQRNRHLGSIGIQKSHRTIGQGMRHRTQKAVKPGKTLNVDGLSRPLRPKTLEPTSSLITPSMSLTSQSYENLAGEQYETRIRWNQHPIVARLLQMFALSIQPAANHMAIGPLITQFDSSCQHSLLSKTVALKLGLRLLPWRPGGSLEVMTEFGFFKPTEYVTGNIRASQLSNGDLGKCNVALLDDEQMMSLGFQFLVGKKIFDKLVEKRPLSPEQRANIDLGFRRSSPKQSAAAPWAPGRDVICDEHYMNHLQPTMLGQASSFSTSYTAGGNLSGFSADDAGPVSTPRTSFDCMRLVRSPASDAQNVNSCRSLCGYGQAPSHDSFPQTEAFGTQSSSFNHIPYGRKMSNSSDVAQVSLSFENNSMFGVSSATNDLVNVNSPTLPGHTTAMQIPLGRPQTSLSGTLPEYYDGMLTGPTSNYCSPGGASYSGNDQTQAARPSLHAQPEGLTATSWQNAESRTQVDVRLASQSGAASLPAIRVNSSPLDNCNSPNHQAFFDSDMGIDPFFLSSS</sequence>
<dbReference type="GeneID" id="85452049"/>
<dbReference type="RefSeq" id="XP_060432851.1">
    <property type="nucleotide sequence ID" value="XM_060567523.1"/>
</dbReference>